<evidence type="ECO:0000256" key="1">
    <source>
        <dbReference type="ARBA" id="ARBA00007812"/>
    </source>
</evidence>
<dbReference type="InterPro" id="IPR012001">
    <property type="entry name" value="Thiamin_PyroP_enz_TPP-bd_dom"/>
</dbReference>
<gene>
    <name evidence="4" type="primary">ilvB1</name>
    <name evidence="4" type="ORF">ArsFIN_17240</name>
    <name evidence="5" type="ORF">QE258_07955</name>
</gene>
<dbReference type="GO" id="GO:0009097">
    <property type="term" value="P:isoleucine biosynthetic process"/>
    <property type="evidence" value="ECO:0007669"/>
    <property type="project" value="TreeGrafter"/>
</dbReference>
<reference evidence="4 6" key="1">
    <citation type="submission" date="2019-03" db="EMBL/GenBank/DDBJ databases">
        <title>Long-read sequencing reveals hyperdense prophage content in a complex bacterial symbiont genome.</title>
        <authorList>
            <person name="Frost C.L."/>
            <person name="Siozios S."/>
            <person name="Nadal-Jimenez P."/>
            <person name="Brockhurst M.A."/>
            <person name="King K.C."/>
            <person name="Darby A.C."/>
            <person name="Hurst G.D.D."/>
        </authorList>
    </citation>
    <scope>NUCLEOTIDE SEQUENCE [LARGE SCALE GENOMIC DNA]</scope>
    <source>
        <strain evidence="4 6">FIN</strain>
    </source>
</reference>
<dbReference type="InterPro" id="IPR045229">
    <property type="entry name" value="TPP_enz"/>
</dbReference>
<keyword evidence="4" id="KW-0808">Transferase</keyword>
<dbReference type="SUPFAM" id="SSF52518">
    <property type="entry name" value="Thiamin diphosphate-binding fold (THDP-binding)"/>
    <property type="match status" value="1"/>
</dbReference>
<dbReference type="GO" id="GO:0030976">
    <property type="term" value="F:thiamine pyrophosphate binding"/>
    <property type="evidence" value="ECO:0007669"/>
    <property type="project" value="InterPro"/>
</dbReference>
<dbReference type="Proteomes" id="UP001177592">
    <property type="component" value="Chromosome"/>
</dbReference>
<dbReference type="PANTHER" id="PTHR18968">
    <property type="entry name" value="THIAMINE PYROPHOSPHATE ENZYMES"/>
    <property type="match status" value="1"/>
</dbReference>
<dbReference type="EMBL" id="CP123523">
    <property type="protein sequence ID" value="WGM07179.1"/>
    <property type="molecule type" value="Genomic_DNA"/>
</dbReference>
<accession>A0A4P7KSR2</accession>
<name>A0A4P7KSR2_9GAMM</name>
<organism evidence="4 6">
    <name type="scientific">Arsenophonus nasoniae</name>
    <name type="common">son-killer infecting Nasonia vitripennis</name>
    <dbReference type="NCBI Taxonomy" id="638"/>
    <lineage>
        <taxon>Bacteria</taxon>
        <taxon>Pseudomonadati</taxon>
        <taxon>Pseudomonadota</taxon>
        <taxon>Gammaproteobacteria</taxon>
        <taxon>Enterobacterales</taxon>
        <taxon>Morganellaceae</taxon>
        <taxon>Arsenophonus</taxon>
    </lineage>
</organism>
<dbReference type="GO" id="GO:0050660">
    <property type="term" value="F:flavin adenine dinucleotide binding"/>
    <property type="evidence" value="ECO:0007669"/>
    <property type="project" value="TreeGrafter"/>
</dbReference>
<dbReference type="GO" id="GO:0009099">
    <property type="term" value="P:L-valine biosynthetic process"/>
    <property type="evidence" value="ECO:0007669"/>
    <property type="project" value="TreeGrafter"/>
</dbReference>
<dbReference type="EMBL" id="CP038613">
    <property type="protein sequence ID" value="QBY43157.1"/>
    <property type="molecule type" value="Genomic_DNA"/>
</dbReference>
<dbReference type="RefSeq" id="WP_026821585.1">
    <property type="nucleotide sequence ID" value="NZ_CP038613.1"/>
</dbReference>
<dbReference type="Gene3D" id="3.40.50.970">
    <property type="match status" value="1"/>
</dbReference>
<dbReference type="GO" id="GO:0003984">
    <property type="term" value="F:acetolactate synthase activity"/>
    <property type="evidence" value="ECO:0007669"/>
    <property type="project" value="UniProtKB-EC"/>
</dbReference>
<evidence type="ECO:0000313" key="6">
    <source>
        <dbReference type="Proteomes" id="UP000295134"/>
    </source>
</evidence>
<feature type="transmembrane region" description="Helical" evidence="2">
    <location>
        <begin position="12"/>
        <end position="33"/>
    </location>
</feature>
<reference evidence="5" key="2">
    <citation type="submission" date="2023-04" db="EMBL/GenBank/DDBJ databases">
        <title>Genome dynamics across the evolutionary transition to endosymbiosis.</title>
        <authorList>
            <person name="Siozios S."/>
            <person name="Nadal-Jimenez P."/>
            <person name="Azagi T."/>
            <person name="Sprong H."/>
            <person name="Frost C.L."/>
            <person name="Parratt S.R."/>
            <person name="Taylor G."/>
            <person name="Brettell L."/>
            <person name="Lew K.C."/>
            <person name="Croft L."/>
            <person name="King K.C."/>
            <person name="Brockhurst M.A."/>
            <person name="Hypsa V."/>
            <person name="Novakova E."/>
            <person name="Darby A.C."/>
            <person name="Hurst G.D.D."/>
        </authorList>
    </citation>
    <scope>NUCLEOTIDE SEQUENCE</scope>
    <source>
        <strain evidence="5">ANv_CAN</strain>
    </source>
</reference>
<evidence type="ECO:0000313" key="5">
    <source>
        <dbReference type="EMBL" id="WGM07179.1"/>
    </source>
</evidence>
<dbReference type="Pfam" id="PF02776">
    <property type="entry name" value="TPP_enzyme_N"/>
    <property type="match status" value="1"/>
</dbReference>
<dbReference type="EC" id="2.2.1.6" evidence="4"/>
<dbReference type="InterPro" id="IPR029061">
    <property type="entry name" value="THDP-binding"/>
</dbReference>
<dbReference type="AlphaFoldDB" id="A0A4P7KSR2"/>
<protein>
    <submittedName>
        <fullName evidence="4">Acetolactate synthase large subunit IlvB1</fullName>
        <ecNumber evidence="4">2.2.1.6</ecNumber>
    </submittedName>
    <submittedName>
        <fullName evidence="5">Thiamine pyrophosphate-binding protein</fullName>
    </submittedName>
</protein>
<dbReference type="PANTHER" id="PTHR18968:SF13">
    <property type="entry name" value="ACETOLACTATE SYNTHASE CATALYTIC SUBUNIT, MITOCHONDRIAL"/>
    <property type="match status" value="1"/>
</dbReference>
<comment type="similarity">
    <text evidence="1">Belongs to the TPP enzyme family.</text>
</comment>
<keyword evidence="2" id="KW-1133">Transmembrane helix</keyword>
<proteinExistence type="inferred from homology"/>
<keyword evidence="2" id="KW-0472">Membrane</keyword>
<dbReference type="CDD" id="cd07035">
    <property type="entry name" value="TPP_PYR_POX_like"/>
    <property type="match status" value="1"/>
</dbReference>
<evidence type="ECO:0000256" key="2">
    <source>
        <dbReference type="SAM" id="Phobius"/>
    </source>
</evidence>
<dbReference type="KEGG" id="ans:ArsFIN_17240"/>
<dbReference type="Proteomes" id="UP000295134">
    <property type="component" value="Chromosome"/>
</dbReference>
<dbReference type="GO" id="GO:0005948">
    <property type="term" value="C:acetolactate synthase complex"/>
    <property type="evidence" value="ECO:0007669"/>
    <property type="project" value="TreeGrafter"/>
</dbReference>
<evidence type="ECO:0000313" key="7">
    <source>
        <dbReference type="Proteomes" id="UP001177592"/>
    </source>
</evidence>
<keyword evidence="2" id="KW-0812">Transmembrane</keyword>
<dbReference type="GeneID" id="96876873"/>
<feature type="domain" description="Thiamine pyrophosphate enzyme N-terminal TPP-binding" evidence="3">
    <location>
        <begin position="4"/>
        <end position="114"/>
    </location>
</feature>
<sequence length="191" mass="21061">MEIKIAHDLVNFLEFLGVDLAFGVSGGFIVPIWQELSSSKKINVIHCRTEVGSVFCASEYSLCHNKIAISFATAGPGISNALTGLKTAKLDGARVIFISAITTEYHDGLWGMQETTVRNVNALVQHDGQGYLDKVFVVKNEDEYLQARNVIQKLALLNNHFVIGVFLTTKIQILTIKKQLLPNLLSTITEN</sequence>
<evidence type="ECO:0000313" key="4">
    <source>
        <dbReference type="EMBL" id="QBY43157.1"/>
    </source>
</evidence>
<keyword evidence="7" id="KW-1185">Reference proteome</keyword>
<evidence type="ECO:0000259" key="3">
    <source>
        <dbReference type="Pfam" id="PF02776"/>
    </source>
</evidence>